<keyword evidence="1" id="KW-0812">Transmembrane</keyword>
<reference evidence="5" key="1">
    <citation type="journal article" date="2019" name="Int. J. Syst. Evol. Microbiol.">
        <title>The Global Catalogue of Microorganisms (GCM) 10K type strain sequencing project: providing services to taxonomists for standard genome sequencing and annotation.</title>
        <authorList>
            <consortium name="The Broad Institute Genomics Platform"/>
            <consortium name="The Broad Institute Genome Sequencing Center for Infectious Disease"/>
            <person name="Wu L."/>
            <person name="Ma J."/>
        </authorList>
    </citation>
    <scope>NUCLEOTIDE SEQUENCE [LARGE SCALE GENOMIC DNA]</scope>
    <source>
        <strain evidence="5">KCTC 22437</strain>
    </source>
</reference>
<dbReference type="PANTHER" id="PTHR30273">
    <property type="entry name" value="PERIPLASMIC SIGNAL SENSOR AND SIGMA FACTOR ACTIVATOR FECR-RELATED"/>
    <property type="match status" value="1"/>
</dbReference>
<evidence type="ECO:0000256" key="1">
    <source>
        <dbReference type="SAM" id="Phobius"/>
    </source>
</evidence>
<evidence type="ECO:0000259" key="2">
    <source>
        <dbReference type="Pfam" id="PF04773"/>
    </source>
</evidence>
<dbReference type="Pfam" id="PF04773">
    <property type="entry name" value="FecR"/>
    <property type="match status" value="1"/>
</dbReference>
<keyword evidence="1" id="KW-1133">Transmembrane helix</keyword>
<feature type="transmembrane region" description="Helical" evidence="1">
    <location>
        <begin position="93"/>
        <end position="113"/>
    </location>
</feature>
<organism evidence="4 5">
    <name type="scientific">Mucilaginibacter ximonensis</name>
    <dbReference type="NCBI Taxonomy" id="538021"/>
    <lineage>
        <taxon>Bacteria</taxon>
        <taxon>Pseudomonadati</taxon>
        <taxon>Bacteroidota</taxon>
        <taxon>Sphingobacteriia</taxon>
        <taxon>Sphingobacteriales</taxon>
        <taxon>Sphingobacteriaceae</taxon>
        <taxon>Mucilaginibacter</taxon>
    </lineage>
</organism>
<keyword evidence="1" id="KW-0472">Membrane</keyword>
<dbReference type="InterPro" id="IPR006860">
    <property type="entry name" value="FecR"/>
</dbReference>
<evidence type="ECO:0000259" key="3">
    <source>
        <dbReference type="Pfam" id="PF16344"/>
    </source>
</evidence>
<evidence type="ECO:0000313" key="5">
    <source>
        <dbReference type="Proteomes" id="UP001597557"/>
    </source>
</evidence>
<evidence type="ECO:0000313" key="4">
    <source>
        <dbReference type="EMBL" id="MFD2871895.1"/>
    </source>
</evidence>
<dbReference type="InterPro" id="IPR012373">
    <property type="entry name" value="Ferrdict_sens_TM"/>
</dbReference>
<dbReference type="RefSeq" id="WP_377183021.1">
    <property type="nucleotide sequence ID" value="NZ_JBHUPD010000001.1"/>
</dbReference>
<gene>
    <name evidence="4" type="ORF">ACFS5N_05415</name>
</gene>
<accession>A0ABW5YA85</accession>
<dbReference type="Pfam" id="PF16344">
    <property type="entry name" value="FecR_C"/>
    <property type="match status" value="1"/>
</dbReference>
<dbReference type="Gene3D" id="3.55.50.30">
    <property type="match status" value="1"/>
</dbReference>
<proteinExistence type="predicted"/>
<protein>
    <submittedName>
        <fullName evidence="4">FecR domain-containing protein</fullName>
    </submittedName>
</protein>
<dbReference type="InterPro" id="IPR032508">
    <property type="entry name" value="FecR_C"/>
</dbReference>
<dbReference type="Proteomes" id="UP001597557">
    <property type="component" value="Unassembled WGS sequence"/>
</dbReference>
<keyword evidence="5" id="KW-1185">Reference proteome</keyword>
<sequence>MLDQEFHIARLIKAQLNNELDDVSAEQLQRWLDEQPDNLNFYKALTAPENFQRELIRFESIKSEDIWQRTQEKMAQKGSPALNIRAIQVRYRWLVGLAAAVTIFIAAGLWFYYQGRNSVAEPVTYANDVSPGKQGATLTLADGKKIRLNETPSGHITNQAGVVVSKTSSGQLVYTIKHDSKADMMNTLSTANGETYQLQLPDGSKVWLNAGSSLTYNSNFVHSPIRSVKLTGEGYFEVAKDKKHPFIVRSGAHEVEVLGTHFNINSYGDEPTIATTLLEGSVKVTWKNKTAVLKPGQRSKSNDAAGLTITDVDTNPYVAWKNNQFSFESEDIQTIMRMVERWYDVKVEYKGALTQEKFWGGVSRLDNVSKVLNVLELTGKVHFEIKGRTIYVFKSNRSPYN</sequence>
<comment type="caution">
    <text evidence="4">The sequence shown here is derived from an EMBL/GenBank/DDBJ whole genome shotgun (WGS) entry which is preliminary data.</text>
</comment>
<dbReference type="PANTHER" id="PTHR30273:SF2">
    <property type="entry name" value="PROTEIN FECR"/>
    <property type="match status" value="1"/>
</dbReference>
<dbReference type="Gene3D" id="2.60.120.1440">
    <property type="match status" value="1"/>
</dbReference>
<name>A0ABW5YA85_9SPHI</name>
<feature type="domain" description="FecR protein" evidence="2">
    <location>
        <begin position="187"/>
        <end position="283"/>
    </location>
</feature>
<feature type="domain" description="Protein FecR C-terminal" evidence="3">
    <location>
        <begin position="325"/>
        <end position="392"/>
    </location>
</feature>
<dbReference type="EMBL" id="JBHUPD010000001">
    <property type="protein sequence ID" value="MFD2871895.1"/>
    <property type="molecule type" value="Genomic_DNA"/>
</dbReference>